<name>A0A1G9L8X8_9BACT</name>
<dbReference type="InterPro" id="IPR006963">
    <property type="entry name" value="Mopterin_OxRdtase_4Fe-4S_dom"/>
</dbReference>
<dbReference type="SUPFAM" id="SSF53706">
    <property type="entry name" value="Formate dehydrogenase/DMSO reductase, domains 1-3"/>
    <property type="match status" value="1"/>
</dbReference>
<dbReference type="GO" id="GO:0016020">
    <property type="term" value="C:membrane"/>
    <property type="evidence" value="ECO:0007669"/>
    <property type="project" value="TreeGrafter"/>
</dbReference>
<gene>
    <name evidence="7" type="ORF">SAMN05660337_3332</name>
</gene>
<evidence type="ECO:0000313" key="7">
    <source>
        <dbReference type="EMBL" id="SDL58344.1"/>
    </source>
</evidence>
<dbReference type="InterPro" id="IPR027467">
    <property type="entry name" value="MopterinOxRdtase_cofactor_BS"/>
</dbReference>
<keyword evidence="2" id="KW-0479">Metal-binding</keyword>
<evidence type="ECO:0000256" key="4">
    <source>
        <dbReference type="ARBA" id="ARBA00023004"/>
    </source>
</evidence>
<organism evidence="7 8">
    <name type="scientific">Maridesulfovibrio ferrireducens</name>
    <dbReference type="NCBI Taxonomy" id="246191"/>
    <lineage>
        <taxon>Bacteria</taxon>
        <taxon>Pseudomonadati</taxon>
        <taxon>Thermodesulfobacteriota</taxon>
        <taxon>Desulfovibrionia</taxon>
        <taxon>Desulfovibrionales</taxon>
        <taxon>Desulfovibrionaceae</taxon>
        <taxon>Maridesulfovibrio</taxon>
    </lineage>
</organism>
<dbReference type="PANTHER" id="PTHR43105:SF14">
    <property type="entry name" value="FORMATE DEHYDROGENASE H"/>
    <property type="match status" value="1"/>
</dbReference>
<keyword evidence="4" id="KW-0408">Iron</keyword>
<sequence>MKKILTTCPYCGSGCNFHLQVENNQIIGVIPAMSNSVNQGSLCAKGHFGFDFVHHPDRLTSPLVRKNGVLVETDWDEAFSVITERFKSFKKDFGPDSIAGFSSARCTNEENYLMQKFMRAAIGTNNIDHCARL</sequence>
<evidence type="ECO:0000313" key="8">
    <source>
        <dbReference type="Proteomes" id="UP000199053"/>
    </source>
</evidence>
<dbReference type="STRING" id="246191.SAMN05660337_3332"/>
<dbReference type="Gene3D" id="3.40.50.740">
    <property type="match status" value="1"/>
</dbReference>
<evidence type="ECO:0000256" key="3">
    <source>
        <dbReference type="ARBA" id="ARBA00023002"/>
    </source>
</evidence>
<dbReference type="PANTHER" id="PTHR43105">
    <property type="entry name" value="RESPIRATORY NITRATE REDUCTASE"/>
    <property type="match status" value="1"/>
</dbReference>
<dbReference type="GO" id="GO:0003954">
    <property type="term" value="F:NADH dehydrogenase activity"/>
    <property type="evidence" value="ECO:0007669"/>
    <property type="project" value="TreeGrafter"/>
</dbReference>
<dbReference type="EMBL" id="FNGA01000006">
    <property type="protein sequence ID" value="SDL58344.1"/>
    <property type="molecule type" value="Genomic_DNA"/>
</dbReference>
<dbReference type="InterPro" id="IPR006656">
    <property type="entry name" value="Mopterin_OxRdtase"/>
</dbReference>
<evidence type="ECO:0000259" key="6">
    <source>
        <dbReference type="PROSITE" id="PS51669"/>
    </source>
</evidence>
<keyword evidence="1" id="KW-0004">4Fe-4S</keyword>
<keyword evidence="5" id="KW-0411">Iron-sulfur</keyword>
<dbReference type="GO" id="GO:0022904">
    <property type="term" value="P:respiratory electron transport chain"/>
    <property type="evidence" value="ECO:0007669"/>
    <property type="project" value="TreeGrafter"/>
</dbReference>
<dbReference type="GO" id="GO:0051539">
    <property type="term" value="F:4 iron, 4 sulfur cluster binding"/>
    <property type="evidence" value="ECO:0007669"/>
    <property type="project" value="UniProtKB-KW"/>
</dbReference>
<dbReference type="PROSITE" id="PS00551">
    <property type="entry name" value="MOLYBDOPTERIN_PROK_1"/>
    <property type="match status" value="1"/>
</dbReference>
<proteinExistence type="predicted"/>
<evidence type="ECO:0000256" key="1">
    <source>
        <dbReference type="ARBA" id="ARBA00022485"/>
    </source>
</evidence>
<dbReference type="GO" id="GO:0046872">
    <property type="term" value="F:metal ion binding"/>
    <property type="evidence" value="ECO:0007669"/>
    <property type="project" value="UniProtKB-KW"/>
</dbReference>
<dbReference type="Proteomes" id="UP000199053">
    <property type="component" value="Unassembled WGS sequence"/>
</dbReference>
<feature type="domain" description="4Fe-4S Mo/W bis-MGD-type" evidence="6">
    <location>
        <begin position="1"/>
        <end position="57"/>
    </location>
</feature>
<evidence type="ECO:0000256" key="5">
    <source>
        <dbReference type="ARBA" id="ARBA00023014"/>
    </source>
</evidence>
<dbReference type="Pfam" id="PF04879">
    <property type="entry name" value="Molybdop_Fe4S4"/>
    <property type="match status" value="1"/>
</dbReference>
<protein>
    <submittedName>
        <fullName evidence="7">Molybdopterin oxidoreductase</fullName>
    </submittedName>
</protein>
<keyword evidence="3" id="KW-0560">Oxidoreductase</keyword>
<dbReference type="PROSITE" id="PS51669">
    <property type="entry name" value="4FE4S_MOW_BIS_MGD"/>
    <property type="match status" value="1"/>
</dbReference>
<evidence type="ECO:0000256" key="2">
    <source>
        <dbReference type="ARBA" id="ARBA00022723"/>
    </source>
</evidence>
<keyword evidence="8" id="KW-1185">Reference proteome</keyword>
<dbReference type="InterPro" id="IPR050123">
    <property type="entry name" value="Prok_molybdopt-oxidoreductase"/>
</dbReference>
<dbReference type="Pfam" id="PF00384">
    <property type="entry name" value="Molybdopterin"/>
    <property type="match status" value="1"/>
</dbReference>
<dbReference type="SMART" id="SM00926">
    <property type="entry name" value="Molybdop_Fe4S4"/>
    <property type="match status" value="1"/>
</dbReference>
<dbReference type="Gene3D" id="2.20.25.90">
    <property type="entry name" value="ADC-like domains"/>
    <property type="match status" value="1"/>
</dbReference>
<dbReference type="AlphaFoldDB" id="A0A1G9L8X8"/>
<accession>A0A1G9L8X8</accession>
<dbReference type="FunFam" id="2.20.25.90:FF:000001">
    <property type="entry name" value="Formate dehydrogenase subunit alpha"/>
    <property type="match status" value="1"/>
</dbReference>
<reference evidence="8" key="1">
    <citation type="submission" date="2016-10" db="EMBL/GenBank/DDBJ databases">
        <authorList>
            <person name="Varghese N."/>
            <person name="Submissions S."/>
        </authorList>
    </citation>
    <scope>NUCLEOTIDE SEQUENCE [LARGE SCALE GENOMIC DNA]</scope>
    <source>
        <strain evidence="8">DSM 16995</strain>
    </source>
</reference>